<dbReference type="EMBL" id="JBANDC010000008">
    <property type="protein sequence ID" value="MEM4988362.1"/>
    <property type="molecule type" value="Genomic_DNA"/>
</dbReference>
<feature type="transmembrane region" description="Helical" evidence="1">
    <location>
        <begin position="44"/>
        <end position="65"/>
    </location>
</feature>
<proteinExistence type="predicted"/>
<evidence type="ECO:0008006" key="4">
    <source>
        <dbReference type="Google" id="ProtNLM"/>
    </source>
</evidence>
<keyword evidence="1" id="KW-0812">Transmembrane</keyword>
<dbReference type="Proteomes" id="UP001495910">
    <property type="component" value="Unassembled WGS sequence"/>
</dbReference>
<sequence>MKQLSTLHRYNPLYAGLLCIVVLFALVKGLTVGIAYIIGATLKLGVVGIGALLILKVLLVAGWLVHRKNGRTRT</sequence>
<evidence type="ECO:0000313" key="3">
    <source>
        <dbReference type="Proteomes" id="UP001495910"/>
    </source>
</evidence>
<reference evidence="2 3" key="1">
    <citation type="submission" date="2024-02" db="EMBL/GenBank/DDBJ databases">
        <title>Draft genome sequence of Collimonas sp. strain H4R21, an effective mineral-weathering bacterial strain isolated from the beech rhizosphere.</title>
        <authorList>
            <person name="Morin E."/>
            <person name="Uroz S."/>
            <person name="Leveau J.H.J."/>
            <person name="Kumar R."/>
            <person name="Rey M.W."/>
            <person name="Pham J."/>
        </authorList>
    </citation>
    <scope>NUCLEOTIDE SEQUENCE [LARGE SCALE GENOMIC DNA]</scope>
    <source>
        <strain evidence="2 3">H4R21</strain>
    </source>
</reference>
<organism evidence="2 3">
    <name type="scientific">Collimonas rhizosphaerae</name>
    <dbReference type="NCBI Taxonomy" id="3126357"/>
    <lineage>
        <taxon>Bacteria</taxon>
        <taxon>Pseudomonadati</taxon>
        <taxon>Pseudomonadota</taxon>
        <taxon>Betaproteobacteria</taxon>
        <taxon>Burkholderiales</taxon>
        <taxon>Oxalobacteraceae</taxon>
        <taxon>Collimonas</taxon>
    </lineage>
</organism>
<feature type="transmembrane region" description="Helical" evidence="1">
    <location>
        <begin position="12"/>
        <end position="38"/>
    </location>
</feature>
<name>A0ABU9PWH7_9BURK</name>
<evidence type="ECO:0000313" key="2">
    <source>
        <dbReference type="EMBL" id="MEM4988362.1"/>
    </source>
</evidence>
<gene>
    <name evidence="2" type="ORF">V8G57_13280</name>
</gene>
<comment type="caution">
    <text evidence="2">The sequence shown here is derived from an EMBL/GenBank/DDBJ whole genome shotgun (WGS) entry which is preliminary data.</text>
</comment>
<keyword evidence="3" id="KW-1185">Reference proteome</keyword>
<keyword evidence="1" id="KW-1133">Transmembrane helix</keyword>
<accession>A0ABU9PWH7</accession>
<dbReference type="RefSeq" id="WP_342829804.1">
    <property type="nucleotide sequence ID" value="NZ_JBANDC010000008.1"/>
</dbReference>
<keyword evidence="1" id="KW-0472">Membrane</keyword>
<protein>
    <recommendedName>
        <fullName evidence="4">Transmembrane protein</fullName>
    </recommendedName>
</protein>
<evidence type="ECO:0000256" key="1">
    <source>
        <dbReference type="SAM" id="Phobius"/>
    </source>
</evidence>